<gene>
    <name evidence="2" type="ORF">LS74_010340</name>
</gene>
<keyword evidence="3" id="KW-1185">Reference proteome</keyword>
<reference evidence="2 3" key="1">
    <citation type="journal article" date="2014" name="Genome Announc.">
        <title>Draft genome sequences of eight enterohepatic helicobacter species isolated from both laboratory and wild rodents.</title>
        <authorList>
            <person name="Sheh A."/>
            <person name="Shen Z."/>
            <person name="Fox J.G."/>
        </authorList>
    </citation>
    <scope>NUCLEOTIDE SEQUENCE [LARGE SCALE GENOMIC DNA]</scope>
    <source>
        <strain evidence="2 3">MIT 96-1001</strain>
    </source>
</reference>
<feature type="region of interest" description="Disordered" evidence="1">
    <location>
        <begin position="143"/>
        <end position="172"/>
    </location>
</feature>
<evidence type="ECO:0000256" key="1">
    <source>
        <dbReference type="SAM" id="MobiDB-lite"/>
    </source>
</evidence>
<organism evidence="2 3">
    <name type="scientific">Helicobacter magdeburgensis</name>
    <dbReference type="NCBI Taxonomy" id="471858"/>
    <lineage>
        <taxon>Bacteria</taxon>
        <taxon>Pseudomonadati</taxon>
        <taxon>Campylobacterota</taxon>
        <taxon>Epsilonproteobacteria</taxon>
        <taxon>Campylobacterales</taxon>
        <taxon>Helicobacteraceae</taxon>
        <taxon>Helicobacter</taxon>
    </lineage>
</organism>
<feature type="compositionally biased region" description="Basic and acidic residues" evidence="1">
    <location>
        <begin position="143"/>
        <end position="155"/>
    </location>
</feature>
<name>A0A4U8SW20_9HELI</name>
<accession>A0A4U8SW20</accession>
<proteinExistence type="predicted"/>
<dbReference type="Proteomes" id="UP000029921">
    <property type="component" value="Unassembled WGS sequence"/>
</dbReference>
<evidence type="ECO:0000313" key="2">
    <source>
        <dbReference type="EMBL" id="TLD91103.1"/>
    </source>
</evidence>
<dbReference type="EMBL" id="JRPE02000025">
    <property type="protein sequence ID" value="TLD91103.1"/>
    <property type="molecule type" value="Genomic_DNA"/>
</dbReference>
<sequence length="202" mass="23258">MKKIIIAIVICCGVSFANEKLQQESLETKNENMNSQIYYEYSNNHIKANNSVPLSEKYMEIQDYLSRALPAVPFSNSLYAEDCVIYEAVANNIVSSVFLILQNLGYEVAVIKDKFQPNEISTLFYSEDKEKLQNALSSFAEKMPEDKKIEQKESNNETNNEESNKEENEVDVPDVVIFNNTQELIQHNNLLKLKKERENKSE</sequence>
<evidence type="ECO:0000313" key="3">
    <source>
        <dbReference type="Proteomes" id="UP000029921"/>
    </source>
</evidence>
<dbReference type="AlphaFoldDB" id="A0A4U8SW20"/>
<dbReference type="RefSeq" id="WP_034587660.1">
    <property type="nucleotide sequence ID" value="NZ_JRPE02000025.1"/>
</dbReference>
<comment type="caution">
    <text evidence="2">The sequence shown here is derived from an EMBL/GenBank/DDBJ whole genome shotgun (WGS) entry which is preliminary data.</text>
</comment>
<protein>
    <submittedName>
        <fullName evidence="2">Uncharacterized protein</fullName>
    </submittedName>
</protein>